<feature type="region of interest" description="Disordered" evidence="1">
    <location>
        <begin position="165"/>
        <end position="280"/>
    </location>
</feature>
<gene>
    <name evidence="2" type="ORF">AK812_SmicGene22871</name>
</gene>
<feature type="compositionally biased region" description="Basic and acidic residues" evidence="1">
    <location>
        <begin position="875"/>
        <end position="907"/>
    </location>
</feature>
<evidence type="ECO:0000313" key="3">
    <source>
        <dbReference type="Proteomes" id="UP000186817"/>
    </source>
</evidence>
<feature type="region of interest" description="Disordered" evidence="1">
    <location>
        <begin position="688"/>
        <end position="722"/>
    </location>
</feature>
<dbReference type="AlphaFoldDB" id="A0A1Q9DIT7"/>
<comment type="caution">
    <text evidence="2">The sequence shown here is derived from an EMBL/GenBank/DDBJ whole genome shotgun (WGS) entry which is preliminary data.</text>
</comment>
<feature type="compositionally biased region" description="Basic residues" evidence="1">
    <location>
        <begin position="689"/>
        <end position="699"/>
    </location>
</feature>
<feature type="compositionally biased region" description="Polar residues" evidence="1">
    <location>
        <begin position="100"/>
        <end position="109"/>
    </location>
</feature>
<dbReference type="EMBL" id="LSRX01000518">
    <property type="protein sequence ID" value="OLP95068.1"/>
    <property type="molecule type" value="Genomic_DNA"/>
</dbReference>
<name>A0A1Q9DIT7_SYMMI</name>
<organism evidence="2 3">
    <name type="scientific">Symbiodinium microadriaticum</name>
    <name type="common">Dinoflagellate</name>
    <name type="synonym">Zooxanthella microadriatica</name>
    <dbReference type="NCBI Taxonomy" id="2951"/>
    <lineage>
        <taxon>Eukaryota</taxon>
        <taxon>Sar</taxon>
        <taxon>Alveolata</taxon>
        <taxon>Dinophyceae</taxon>
        <taxon>Suessiales</taxon>
        <taxon>Symbiodiniaceae</taxon>
        <taxon>Symbiodinium</taxon>
    </lineage>
</organism>
<proteinExistence type="predicted"/>
<evidence type="ECO:0000256" key="1">
    <source>
        <dbReference type="SAM" id="MobiDB-lite"/>
    </source>
</evidence>
<feature type="compositionally biased region" description="Basic and acidic residues" evidence="1">
    <location>
        <begin position="849"/>
        <end position="865"/>
    </location>
</feature>
<dbReference type="OrthoDB" id="432905at2759"/>
<dbReference type="Proteomes" id="UP000186817">
    <property type="component" value="Unassembled WGS sequence"/>
</dbReference>
<protein>
    <submittedName>
        <fullName evidence="2">Uncharacterized protein</fullName>
    </submittedName>
</protein>
<reference evidence="2 3" key="1">
    <citation type="submission" date="2016-02" db="EMBL/GenBank/DDBJ databases">
        <title>Genome analysis of coral dinoflagellate symbionts highlights evolutionary adaptations to a symbiotic lifestyle.</title>
        <authorList>
            <person name="Aranda M."/>
            <person name="Li Y."/>
            <person name="Liew Y.J."/>
            <person name="Baumgarten S."/>
            <person name="Simakov O."/>
            <person name="Wilson M."/>
            <person name="Piel J."/>
            <person name="Ashoor H."/>
            <person name="Bougouffa S."/>
            <person name="Bajic V.B."/>
            <person name="Ryu T."/>
            <person name="Ravasi T."/>
            <person name="Bayer T."/>
            <person name="Micklem G."/>
            <person name="Kim H."/>
            <person name="Bhak J."/>
            <person name="Lajeunesse T.C."/>
            <person name="Voolstra C.R."/>
        </authorList>
    </citation>
    <scope>NUCLEOTIDE SEQUENCE [LARGE SCALE GENOMIC DNA]</scope>
    <source>
        <strain evidence="2 3">CCMP2467</strain>
    </source>
</reference>
<feature type="compositionally biased region" description="Low complexity" evidence="1">
    <location>
        <begin position="702"/>
        <end position="714"/>
    </location>
</feature>
<accession>A0A1Q9DIT7</accession>
<feature type="region of interest" description="Disordered" evidence="1">
    <location>
        <begin position="845"/>
        <end position="931"/>
    </location>
</feature>
<keyword evidence="3" id="KW-1185">Reference proteome</keyword>
<sequence length="931" mass="102399">MIPRLRQLRPLCRALQRCPVPLRCVASEVAAAPSQTVGLPLPGYEPDGADQNRSLRNLGAADVARVPEMNSAELRRLAEDMRKEGESAAARVSAPLGETAPTTASKSRPLSQLVRFETKEGTVLLFEPHPLDSWTVVELRFYIAKFPWEVSRLLGEGKALYKEMSKQRHGGETAQTAVLQKKEKPDKQKHKKAKEGKTSKKDKRNKKAKHNHDNSQGEDLPSTSTAVEPEEKKPVGDAENEVDWGGSDVDDKQPNTASPHDAGGSHDDDDPATLDTTPSAAVSAGASPALWAALALRCKEVGPRVNYWDAVHILQAFTAAGATNSDLFMHLADVLTDKTSKMAPKHILDVLAVYEAADLRPAGLYVELLHAIVRLARSMYAEELTLTLQALARYGLGNPTVVAQLIRAVQSEIKEFRLRYLCATAGALGTLQACPEKLMTVLDSRARFEVDTINVQELLDNVQAFPQLEYSWQPYEVSMSPRKRPAAAAGILKSRRGKPLADDSSSWKPVQDWNPQIGEQVHLRGTYRGEPSECVGEVEGLVEDREGLWVKLALTGSPHEVLREWRRSHTDEFYVNRKPLLKSLDPQLQELFCVHDAREVDPMLEWKSNLLDLRGEAAALPGLASVARDLGYGVFPGGVGPSAPSPHPQKEDPGAGGKPKKLKGKARIKCMIKASRWEWGGSSLDPNFRKPRVSLKRKREQSSSSNNSSSQSGSPEVSDQEDLFPEEAQCRHISRKCPGLLARYAIKEARKRILNSFGDSMEDRGPVPVFVKYYRQVFNHSGVSTPMKREYLTLAHCLDALLEGDVLRCLDVGVQRLKAVEQISQGVPPVMANRLELIPPDVSSLATAEESRTAAQEHRREEKVKASWTPPKGKGRWDHPWARTAWEDVLTKGDKGGKAMKGKEGKGKPGGKGRPAKGAPAQASEVIAVKE</sequence>
<feature type="region of interest" description="Disordered" evidence="1">
    <location>
        <begin position="81"/>
        <end position="109"/>
    </location>
</feature>
<evidence type="ECO:0000313" key="2">
    <source>
        <dbReference type="EMBL" id="OLP95068.1"/>
    </source>
</evidence>
<feature type="region of interest" description="Disordered" evidence="1">
    <location>
        <begin position="638"/>
        <end position="664"/>
    </location>
</feature>
<feature type="compositionally biased region" description="Basic residues" evidence="1">
    <location>
        <begin position="187"/>
        <end position="210"/>
    </location>
</feature>